<sequence>MSRKVLPLPEELIRIVREERERSGCNSKTAKSAYSFSSPRQKKEGSRLERAAIESGEVRARLHLLGPREAAIKSCRQGNKSTVSTVPVTRLLTASWKRKKLSLRNEKVLHCAYAYATADMRQFSQMSCSFLCPSLPLRAVAGDNSIGIVGDGASVLLAGLFYSINLMIIHSCSDMPLLAYADADWALARIAVVPPLANWHSKGRAALVVPESLRLVFHPNMIGGSRRCSDPGPISLAGSHWIYSSFCAACCEASRFACCCALPIRKDFALLLSPRKMMILWKPHFPSTGLGFRMSQNRSIRAIPDDGSDIPFQNVSDREYRSQNVGGVVGWTYIPEAWLAVSISYWTSCLKLCFRVDDFFLIPRCEKKKGPFSKPFEVDRDKDKRLATELDTWNRTQGAVISDAAKKEERLAVKAILAFSLIRSRESDLSLAPLTS</sequence>
<dbReference type="Proteomes" id="UP001396334">
    <property type="component" value="Unassembled WGS sequence"/>
</dbReference>
<comment type="caution">
    <text evidence="2">The sequence shown here is derived from an EMBL/GenBank/DDBJ whole genome shotgun (WGS) entry which is preliminary data.</text>
</comment>
<feature type="compositionally biased region" description="Polar residues" evidence="1">
    <location>
        <begin position="24"/>
        <end position="39"/>
    </location>
</feature>
<evidence type="ECO:0000313" key="3">
    <source>
        <dbReference type="Proteomes" id="UP001396334"/>
    </source>
</evidence>
<keyword evidence="3" id="KW-1185">Reference proteome</keyword>
<accession>A0ABR2AGW5</accession>
<dbReference type="EMBL" id="JBBPBN010000257">
    <property type="protein sequence ID" value="KAK8492039.1"/>
    <property type="molecule type" value="Genomic_DNA"/>
</dbReference>
<evidence type="ECO:0000313" key="2">
    <source>
        <dbReference type="EMBL" id="KAK8492039.1"/>
    </source>
</evidence>
<organism evidence="2 3">
    <name type="scientific">Hibiscus sabdariffa</name>
    <name type="common">roselle</name>
    <dbReference type="NCBI Taxonomy" id="183260"/>
    <lineage>
        <taxon>Eukaryota</taxon>
        <taxon>Viridiplantae</taxon>
        <taxon>Streptophyta</taxon>
        <taxon>Embryophyta</taxon>
        <taxon>Tracheophyta</taxon>
        <taxon>Spermatophyta</taxon>
        <taxon>Magnoliopsida</taxon>
        <taxon>eudicotyledons</taxon>
        <taxon>Gunneridae</taxon>
        <taxon>Pentapetalae</taxon>
        <taxon>rosids</taxon>
        <taxon>malvids</taxon>
        <taxon>Malvales</taxon>
        <taxon>Malvaceae</taxon>
        <taxon>Malvoideae</taxon>
        <taxon>Hibiscus</taxon>
    </lineage>
</organism>
<feature type="region of interest" description="Disordered" evidence="1">
    <location>
        <begin position="20"/>
        <end position="48"/>
    </location>
</feature>
<proteinExistence type="predicted"/>
<gene>
    <name evidence="2" type="ORF">V6N11_014162</name>
</gene>
<name>A0ABR2AGW5_9ROSI</name>
<reference evidence="2 3" key="1">
    <citation type="journal article" date="2024" name="G3 (Bethesda)">
        <title>Genome assembly of Hibiscus sabdariffa L. provides insights into metabolisms of medicinal natural products.</title>
        <authorList>
            <person name="Kim T."/>
        </authorList>
    </citation>
    <scope>NUCLEOTIDE SEQUENCE [LARGE SCALE GENOMIC DNA]</scope>
    <source>
        <strain evidence="2">TK-2024</strain>
        <tissue evidence="2">Old leaves</tissue>
    </source>
</reference>
<protein>
    <submittedName>
        <fullName evidence="2">Uncharacterized protein</fullName>
    </submittedName>
</protein>
<evidence type="ECO:0000256" key="1">
    <source>
        <dbReference type="SAM" id="MobiDB-lite"/>
    </source>
</evidence>